<accession>A0A9D1K1E4</accession>
<comment type="caution">
    <text evidence="1">The sequence shown here is derived from an EMBL/GenBank/DDBJ whole genome shotgun (WGS) entry which is preliminary data.</text>
</comment>
<name>A0A9D1K1E4_9FIRM</name>
<dbReference type="AlphaFoldDB" id="A0A9D1K1E4"/>
<reference evidence="1" key="2">
    <citation type="journal article" date="2021" name="PeerJ">
        <title>Extensive microbial diversity within the chicken gut microbiome revealed by metagenomics and culture.</title>
        <authorList>
            <person name="Gilroy R."/>
            <person name="Ravi A."/>
            <person name="Getino M."/>
            <person name="Pursley I."/>
            <person name="Horton D.L."/>
            <person name="Alikhan N.F."/>
            <person name="Baker D."/>
            <person name="Gharbi K."/>
            <person name="Hall N."/>
            <person name="Watson M."/>
            <person name="Adriaenssens E.M."/>
            <person name="Foster-Nyarko E."/>
            <person name="Jarju S."/>
            <person name="Secka A."/>
            <person name="Antonio M."/>
            <person name="Oren A."/>
            <person name="Chaudhuri R.R."/>
            <person name="La Ragione R."/>
            <person name="Hildebrand F."/>
            <person name="Pallen M.J."/>
        </authorList>
    </citation>
    <scope>NUCLEOTIDE SEQUENCE</scope>
    <source>
        <strain evidence="1">CHK199-13235</strain>
    </source>
</reference>
<dbReference type="Proteomes" id="UP000824002">
    <property type="component" value="Unassembled WGS sequence"/>
</dbReference>
<reference evidence="1" key="1">
    <citation type="submission" date="2020-10" db="EMBL/GenBank/DDBJ databases">
        <authorList>
            <person name="Gilroy R."/>
        </authorList>
    </citation>
    <scope>NUCLEOTIDE SEQUENCE</scope>
    <source>
        <strain evidence="1">CHK199-13235</strain>
    </source>
</reference>
<sequence>MRISAIFDTFDEAENCARHLKHHCEGINAIRIRPRSPQNGRPEEPMGDPPVVPVPFALYNSGGADSGAMQGLAPGTAPYGSILAYDMVLDDDNGRDEDGPAGRTDCRMDVLVLPDAAPAVEQAIISQHGRRVHQVQL</sequence>
<evidence type="ECO:0000313" key="1">
    <source>
        <dbReference type="EMBL" id="HIS77018.1"/>
    </source>
</evidence>
<proteinExistence type="predicted"/>
<protein>
    <submittedName>
        <fullName evidence="1">Uncharacterized protein</fullName>
    </submittedName>
</protein>
<dbReference type="EMBL" id="DVJP01000064">
    <property type="protein sequence ID" value="HIS77018.1"/>
    <property type="molecule type" value="Genomic_DNA"/>
</dbReference>
<gene>
    <name evidence="1" type="ORF">IAB51_09485</name>
</gene>
<evidence type="ECO:0000313" key="2">
    <source>
        <dbReference type="Proteomes" id="UP000824002"/>
    </source>
</evidence>
<organism evidence="1 2">
    <name type="scientific">Candidatus Merdivicinus excrementipullorum</name>
    <dbReference type="NCBI Taxonomy" id="2840867"/>
    <lineage>
        <taxon>Bacteria</taxon>
        <taxon>Bacillati</taxon>
        <taxon>Bacillota</taxon>
        <taxon>Clostridia</taxon>
        <taxon>Eubacteriales</taxon>
        <taxon>Oscillospiraceae</taxon>
        <taxon>Oscillospiraceae incertae sedis</taxon>
        <taxon>Candidatus Merdivicinus</taxon>
    </lineage>
</organism>